<dbReference type="Proteomes" id="UP000663848">
    <property type="component" value="Unassembled WGS sequence"/>
</dbReference>
<organism evidence="2 3">
    <name type="scientific">Rotaria socialis</name>
    <dbReference type="NCBI Taxonomy" id="392032"/>
    <lineage>
        <taxon>Eukaryota</taxon>
        <taxon>Metazoa</taxon>
        <taxon>Spiralia</taxon>
        <taxon>Gnathifera</taxon>
        <taxon>Rotifera</taxon>
        <taxon>Eurotatoria</taxon>
        <taxon>Bdelloidea</taxon>
        <taxon>Philodinida</taxon>
        <taxon>Philodinidae</taxon>
        <taxon>Rotaria</taxon>
    </lineage>
</organism>
<proteinExistence type="predicted"/>
<reference evidence="2" key="1">
    <citation type="submission" date="2021-02" db="EMBL/GenBank/DDBJ databases">
        <authorList>
            <person name="Nowell W R."/>
        </authorList>
    </citation>
    <scope>NUCLEOTIDE SEQUENCE</scope>
</reference>
<comment type="caution">
    <text evidence="2">The sequence shown here is derived from an EMBL/GenBank/DDBJ whole genome shotgun (WGS) entry which is preliminary data.</text>
</comment>
<feature type="non-terminal residue" evidence="2">
    <location>
        <position position="1"/>
    </location>
</feature>
<protein>
    <submittedName>
        <fullName evidence="2">Uncharacterized protein</fullName>
    </submittedName>
</protein>
<dbReference type="AlphaFoldDB" id="A0A822F724"/>
<evidence type="ECO:0000313" key="2">
    <source>
        <dbReference type="EMBL" id="CAF5116619.1"/>
    </source>
</evidence>
<gene>
    <name evidence="1" type="ORF">QYT958_LOCUS44203</name>
    <name evidence="2" type="ORF">QYT958_LOCUS45794</name>
</gene>
<accession>A0A822F724</accession>
<dbReference type="EMBL" id="CAJOBR010078091">
    <property type="protein sequence ID" value="CAF5116619.1"/>
    <property type="molecule type" value="Genomic_DNA"/>
</dbReference>
<evidence type="ECO:0000313" key="1">
    <source>
        <dbReference type="EMBL" id="CAF5087869.1"/>
    </source>
</evidence>
<evidence type="ECO:0000313" key="3">
    <source>
        <dbReference type="Proteomes" id="UP000663848"/>
    </source>
</evidence>
<sequence length="29" mass="2962">AAADIRLSAMIIPIAQSAVTALEHTGLVE</sequence>
<dbReference type="EMBL" id="CAJOBR010067185">
    <property type="protein sequence ID" value="CAF5087869.1"/>
    <property type="molecule type" value="Genomic_DNA"/>
</dbReference>
<name>A0A822F724_9BILA</name>